<dbReference type="PROSITE" id="PS50110">
    <property type="entry name" value="RESPONSE_REGULATORY"/>
    <property type="match status" value="1"/>
</dbReference>
<evidence type="ECO:0000313" key="5">
    <source>
        <dbReference type="Proteomes" id="UP001242045"/>
    </source>
</evidence>
<evidence type="ECO:0000256" key="2">
    <source>
        <dbReference type="PROSITE-ProRule" id="PRU00169"/>
    </source>
</evidence>
<comment type="caution">
    <text evidence="4">The sequence shown here is derived from an EMBL/GenBank/DDBJ whole genome shotgun (WGS) entry which is preliminary data.</text>
</comment>
<dbReference type="GO" id="GO:0000160">
    <property type="term" value="P:phosphorelay signal transduction system"/>
    <property type="evidence" value="ECO:0007669"/>
    <property type="project" value="InterPro"/>
</dbReference>
<dbReference type="CDD" id="cd17535">
    <property type="entry name" value="REC_NarL-like"/>
    <property type="match status" value="1"/>
</dbReference>
<dbReference type="GO" id="GO:0003677">
    <property type="term" value="F:DNA binding"/>
    <property type="evidence" value="ECO:0007669"/>
    <property type="project" value="UniProtKB-KW"/>
</dbReference>
<sequence length="152" mass="16978">MAHRAPRLRCEDALHAQRKYRPPGFIMTFKAYLVEDSPVIRENLVGFLEDVADAEVVASASTEEEAVAWLRQHRDGWDLTIVDLFLKRGNGLGVINACRNRSPHQKVVVLSNYATADMRDRSTQLGADAFFDKSAELDQLVAYCATMQPSPG</sequence>
<dbReference type="SMART" id="SM00448">
    <property type="entry name" value="REC"/>
    <property type="match status" value="1"/>
</dbReference>
<dbReference type="SUPFAM" id="SSF52172">
    <property type="entry name" value="CheY-like"/>
    <property type="match status" value="1"/>
</dbReference>
<reference evidence="4" key="1">
    <citation type="submission" date="2023-07" db="EMBL/GenBank/DDBJ databases">
        <title>Sorghum-associated microbial communities from plants grown in Nebraska, USA.</title>
        <authorList>
            <person name="Schachtman D."/>
        </authorList>
    </citation>
    <scope>NUCLEOTIDE SEQUENCE</scope>
    <source>
        <strain evidence="4">DS3754</strain>
    </source>
</reference>
<dbReference type="Proteomes" id="UP001242045">
    <property type="component" value="Unassembled WGS sequence"/>
</dbReference>
<dbReference type="InterPro" id="IPR011006">
    <property type="entry name" value="CheY-like_superfamily"/>
</dbReference>
<proteinExistence type="predicted"/>
<organism evidence="4 5">
    <name type="scientific">Variovorax boronicumulans</name>
    <dbReference type="NCBI Taxonomy" id="436515"/>
    <lineage>
        <taxon>Bacteria</taxon>
        <taxon>Pseudomonadati</taxon>
        <taxon>Pseudomonadota</taxon>
        <taxon>Betaproteobacteria</taxon>
        <taxon>Burkholderiales</taxon>
        <taxon>Comamonadaceae</taxon>
        <taxon>Variovorax</taxon>
    </lineage>
</organism>
<name>A0AAW8CNV2_9BURK</name>
<dbReference type="AlphaFoldDB" id="A0AAW8CNV2"/>
<feature type="domain" description="Response regulatory" evidence="3">
    <location>
        <begin position="30"/>
        <end position="148"/>
    </location>
</feature>
<dbReference type="InterPro" id="IPR001789">
    <property type="entry name" value="Sig_transdc_resp-reg_receiver"/>
</dbReference>
<accession>A0AAW8CNV2</accession>
<gene>
    <name evidence="4" type="ORF">J2W31_001085</name>
</gene>
<dbReference type="Gene3D" id="3.40.50.2300">
    <property type="match status" value="1"/>
</dbReference>
<feature type="modified residue" description="4-aspartylphosphate" evidence="2">
    <location>
        <position position="83"/>
    </location>
</feature>
<dbReference type="PANTHER" id="PTHR44591:SF3">
    <property type="entry name" value="RESPONSE REGULATORY DOMAIN-CONTAINING PROTEIN"/>
    <property type="match status" value="1"/>
</dbReference>
<evidence type="ECO:0000313" key="4">
    <source>
        <dbReference type="EMBL" id="MDP9891982.1"/>
    </source>
</evidence>
<dbReference type="PANTHER" id="PTHR44591">
    <property type="entry name" value="STRESS RESPONSE REGULATOR PROTEIN 1"/>
    <property type="match status" value="1"/>
</dbReference>
<dbReference type="EMBL" id="JAUSRD010000002">
    <property type="protein sequence ID" value="MDP9891982.1"/>
    <property type="molecule type" value="Genomic_DNA"/>
</dbReference>
<evidence type="ECO:0000256" key="1">
    <source>
        <dbReference type="ARBA" id="ARBA00022553"/>
    </source>
</evidence>
<dbReference type="InterPro" id="IPR050595">
    <property type="entry name" value="Bact_response_regulator"/>
</dbReference>
<protein>
    <submittedName>
        <fullName evidence="4">DNA-binding NarL/FixJ family response regulator</fullName>
    </submittedName>
</protein>
<dbReference type="Pfam" id="PF00072">
    <property type="entry name" value="Response_reg"/>
    <property type="match status" value="1"/>
</dbReference>
<dbReference type="InterPro" id="IPR058245">
    <property type="entry name" value="NreC/VraR/RcsB-like_REC"/>
</dbReference>
<evidence type="ECO:0000259" key="3">
    <source>
        <dbReference type="PROSITE" id="PS50110"/>
    </source>
</evidence>
<keyword evidence="1 2" id="KW-0597">Phosphoprotein</keyword>
<keyword evidence="4" id="KW-0238">DNA-binding</keyword>